<evidence type="ECO:0000256" key="6">
    <source>
        <dbReference type="ARBA" id="ARBA00022989"/>
    </source>
</evidence>
<dbReference type="InterPro" id="IPR005829">
    <property type="entry name" value="Sugar_transporter_CS"/>
</dbReference>
<keyword evidence="5 8" id="KW-0812">Transmembrane</keyword>
<dbReference type="PROSITE" id="PS50850">
    <property type="entry name" value="MFS"/>
    <property type="match status" value="1"/>
</dbReference>
<feature type="transmembrane region" description="Helical" evidence="8">
    <location>
        <begin position="235"/>
        <end position="253"/>
    </location>
</feature>
<dbReference type="InterPro" id="IPR004638">
    <property type="entry name" value="EmrB-like"/>
</dbReference>
<gene>
    <name evidence="10" type="ORF">OL497_16005</name>
</gene>
<dbReference type="InterPro" id="IPR011701">
    <property type="entry name" value="MFS"/>
</dbReference>
<feature type="transmembrane region" description="Helical" evidence="8">
    <location>
        <begin position="204"/>
        <end position="223"/>
    </location>
</feature>
<keyword evidence="7 8" id="KW-0472">Membrane</keyword>
<dbReference type="Pfam" id="PF07690">
    <property type="entry name" value="MFS_1"/>
    <property type="match status" value="1"/>
</dbReference>
<evidence type="ECO:0000256" key="1">
    <source>
        <dbReference type="ARBA" id="ARBA00004651"/>
    </source>
</evidence>
<feature type="transmembrane region" description="Helical" evidence="8">
    <location>
        <begin position="309"/>
        <end position="327"/>
    </location>
</feature>
<evidence type="ECO:0000259" key="9">
    <source>
        <dbReference type="PROSITE" id="PS50850"/>
    </source>
</evidence>
<feature type="transmembrane region" description="Helical" evidence="8">
    <location>
        <begin position="365"/>
        <end position="391"/>
    </location>
</feature>
<dbReference type="InterPro" id="IPR020846">
    <property type="entry name" value="MFS_dom"/>
</dbReference>
<dbReference type="PROSITE" id="PS00217">
    <property type="entry name" value="SUGAR_TRANSPORT_2"/>
    <property type="match status" value="1"/>
</dbReference>
<feature type="transmembrane region" description="Helical" evidence="8">
    <location>
        <begin position="54"/>
        <end position="73"/>
    </location>
</feature>
<evidence type="ECO:0000256" key="8">
    <source>
        <dbReference type="SAM" id="Phobius"/>
    </source>
</evidence>
<feature type="transmembrane region" description="Helical" evidence="8">
    <location>
        <begin position="492"/>
        <end position="509"/>
    </location>
</feature>
<protein>
    <submittedName>
        <fullName evidence="10">DHA2 family efflux MFS transporter permease subunit</fullName>
    </submittedName>
</protein>
<dbReference type="RefSeq" id="WP_264731829.1">
    <property type="nucleotide sequence ID" value="NZ_JAPDNR010000001.1"/>
</dbReference>
<dbReference type="Proteomes" id="UP001207742">
    <property type="component" value="Unassembled WGS sequence"/>
</dbReference>
<dbReference type="PRINTS" id="PR01036">
    <property type="entry name" value="TCRTETB"/>
</dbReference>
<feature type="transmembrane region" description="Helical" evidence="8">
    <location>
        <begin position="14"/>
        <end position="34"/>
    </location>
</feature>
<dbReference type="SUPFAM" id="SSF103473">
    <property type="entry name" value="MFS general substrate transporter"/>
    <property type="match status" value="1"/>
</dbReference>
<evidence type="ECO:0000256" key="5">
    <source>
        <dbReference type="ARBA" id="ARBA00022692"/>
    </source>
</evidence>
<dbReference type="InterPro" id="IPR036259">
    <property type="entry name" value="MFS_trans_sf"/>
</dbReference>
<keyword evidence="3" id="KW-0813">Transport</keyword>
<evidence type="ECO:0000256" key="4">
    <source>
        <dbReference type="ARBA" id="ARBA00022475"/>
    </source>
</evidence>
<evidence type="ECO:0000313" key="11">
    <source>
        <dbReference type="Proteomes" id="UP001207742"/>
    </source>
</evidence>
<sequence>MLQESMIEYGYRRIIITMVVMLCAILELLDVTIVNVALNDLQGNLGATLTEVGWVATAYAIGNVIIIPMTSWLSQQFGRTHYFAGSIVLFTICSFLCGQSNNIFALSVFRFLQGMGGGALLATSQTIITEIYPTEKRGQAQAIFTLGVIIGPSLGPILGGYIIDNYSWPMIFYINVPLGIIAALLSFQYIRSPQYGSKKSAREVDWMGILLLAAAIGSLQFVLERGQEEDWFNSEIITILSVIAFFGIFFFIWRELTCTHPIVNLRVLHNKNLLMATILSFIYGFGSYGSTFIVPLFTQSQLGWPATDAGLLVAVSSISSIFVLPVVTRLNKMGVKPQYLLAAGMLLFAFNCYWSRNILTPHTDIYTFFTVLLFRYIALNFFVVSISNIAFATIKTNEIADGAAFTGMLRQLGGSFGIAVITTYISRQQVFHRNTLVSHLVNADPAVQHRLLAVQQSFQGKGMPVNIAVKSSYKLLDISVNQQATILSYMDVYLAVSMLFLLAVPFVLLTKSAHKSAPAADLH</sequence>
<comment type="similarity">
    <text evidence="2">Belongs to the major facilitator superfamily. EmrB family.</text>
</comment>
<dbReference type="PANTHER" id="PTHR42718">
    <property type="entry name" value="MAJOR FACILITATOR SUPERFAMILY MULTIDRUG TRANSPORTER MFSC"/>
    <property type="match status" value="1"/>
</dbReference>
<accession>A0ABT3IN80</accession>
<evidence type="ECO:0000256" key="3">
    <source>
        <dbReference type="ARBA" id="ARBA00022448"/>
    </source>
</evidence>
<evidence type="ECO:0000256" key="7">
    <source>
        <dbReference type="ARBA" id="ARBA00023136"/>
    </source>
</evidence>
<feature type="transmembrane region" description="Helical" evidence="8">
    <location>
        <begin position="273"/>
        <end position="297"/>
    </location>
</feature>
<evidence type="ECO:0000313" key="10">
    <source>
        <dbReference type="EMBL" id="MCW3485414.1"/>
    </source>
</evidence>
<comment type="subcellular location">
    <subcellularLocation>
        <location evidence="1">Cell membrane</location>
        <topology evidence="1">Multi-pass membrane protein</topology>
    </subcellularLocation>
</comment>
<feature type="transmembrane region" description="Helical" evidence="8">
    <location>
        <begin position="143"/>
        <end position="163"/>
    </location>
</feature>
<dbReference type="CDD" id="cd17503">
    <property type="entry name" value="MFS_LmrB_MDR_like"/>
    <property type="match status" value="1"/>
</dbReference>
<reference evidence="10 11" key="1">
    <citation type="submission" date="2022-10" db="EMBL/GenBank/DDBJ databases">
        <title>Chitinophaga nivalis PC15 sp. nov., isolated from Pyeongchang county, South Korea.</title>
        <authorList>
            <person name="Trinh H.N."/>
        </authorList>
    </citation>
    <scope>NUCLEOTIDE SEQUENCE [LARGE SCALE GENOMIC DNA]</scope>
    <source>
        <strain evidence="10 11">PC14</strain>
    </source>
</reference>
<organism evidence="10 11">
    <name type="scientific">Chitinophaga nivalis</name>
    <dbReference type="NCBI Taxonomy" id="2991709"/>
    <lineage>
        <taxon>Bacteria</taxon>
        <taxon>Pseudomonadati</taxon>
        <taxon>Bacteroidota</taxon>
        <taxon>Chitinophagia</taxon>
        <taxon>Chitinophagales</taxon>
        <taxon>Chitinophagaceae</taxon>
        <taxon>Chitinophaga</taxon>
    </lineage>
</organism>
<proteinExistence type="inferred from homology"/>
<feature type="transmembrane region" description="Helical" evidence="8">
    <location>
        <begin position="339"/>
        <end position="359"/>
    </location>
</feature>
<dbReference type="Gene3D" id="1.20.1720.10">
    <property type="entry name" value="Multidrug resistance protein D"/>
    <property type="match status" value="1"/>
</dbReference>
<dbReference type="NCBIfam" id="TIGR00711">
    <property type="entry name" value="efflux_EmrB"/>
    <property type="match status" value="1"/>
</dbReference>
<keyword evidence="4" id="KW-1003">Cell membrane</keyword>
<dbReference type="EMBL" id="JAPDNS010000002">
    <property type="protein sequence ID" value="MCW3485414.1"/>
    <property type="molecule type" value="Genomic_DNA"/>
</dbReference>
<dbReference type="Gene3D" id="1.20.1250.20">
    <property type="entry name" value="MFS general substrate transporter like domains"/>
    <property type="match status" value="1"/>
</dbReference>
<feature type="domain" description="Major facilitator superfamily (MFS) profile" evidence="9">
    <location>
        <begin position="16"/>
        <end position="515"/>
    </location>
</feature>
<dbReference type="PANTHER" id="PTHR42718:SF9">
    <property type="entry name" value="MAJOR FACILITATOR SUPERFAMILY MULTIDRUG TRANSPORTER MFSC"/>
    <property type="match status" value="1"/>
</dbReference>
<name>A0ABT3IN80_9BACT</name>
<keyword evidence="11" id="KW-1185">Reference proteome</keyword>
<evidence type="ECO:0000256" key="2">
    <source>
        <dbReference type="ARBA" id="ARBA00008537"/>
    </source>
</evidence>
<feature type="transmembrane region" description="Helical" evidence="8">
    <location>
        <begin position="169"/>
        <end position="192"/>
    </location>
</feature>
<comment type="caution">
    <text evidence="10">The sequence shown here is derived from an EMBL/GenBank/DDBJ whole genome shotgun (WGS) entry which is preliminary data.</text>
</comment>
<feature type="transmembrane region" description="Helical" evidence="8">
    <location>
        <begin position="403"/>
        <end position="425"/>
    </location>
</feature>
<keyword evidence="6 8" id="KW-1133">Transmembrane helix</keyword>